<dbReference type="Proteomes" id="UP000823775">
    <property type="component" value="Unassembled WGS sequence"/>
</dbReference>
<evidence type="ECO:0000256" key="2">
    <source>
        <dbReference type="ARBA" id="ARBA00022729"/>
    </source>
</evidence>
<accession>A0ABS8WZ64</accession>
<sequence length="97" mass="10857">MNEVPSRWKGECESGTQFNSSLCNKKLIGARYFNKGLLANNANLTILMDSARDMNGHGTYTSSTTTTTDWPTQRYNYFLLSLPVKGRFTASQSHSLL</sequence>
<dbReference type="Gene3D" id="3.40.50.200">
    <property type="entry name" value="Peptidase S8/S53 domain"/>
    <property type="match status" value="1"/>
</dbReference>
<organism evidence="3 4">
    <name type="scientific">Datura stramonium</name>
    <name type="common">Jimsonweed</name>
    <name type="synonym">Common thornapple</name>
    <dbReference type="NCBI Taxonomy" id="4076"/>
    <lineage>
        <taxon>Eukaryota</taxon>
        <taxon>Viridiplantae</taxon>
        <taxon>Streptophyta</taxon>
        <taxon>Embryophyta</taxon>
        <taxon>Tracheophyta</taxon>
        <taxon>Spermatophyta</taxon>
        <taxon>Magnoliopsida</taxon>
        <taxon>eudicotyledons</taxon>
        <taxon>Gunneridae</taxon>
        <taxon>Pentapetalae</taxon>
        <taxon>asterids</taxon>
        <taxon>lamiids</taxon>
        <taxon>Solanales</taxon>
        <taxon>Solanaceae</taxon>
        <taxon>Solanoideae</taxon>
        <taxon>Datureae</taxon>
        <taxon>Datura</taxon>
    </lineage>
</organism>
<name>A0ABS8WZ64_DATST</name>
<gene>
    <name evidence="3" type="primary">SBT3_4</name>
    <name evidence="3" type="ORF">HAX54_008332</name>
</gene>
<evidence type="ECO:0000313" key="4">
    <source>
        <dbReference type="Proteomes" id="UP000823775"/>
    </source>
</evidence>
<evidence type="ECO:0000256" key="1">
    <source>
        <dbReference type="ARBA" id="ARBA00011073"/>
    </source>
</evidence>
<dbReference type="InterPro" id="IPR045051">
    <property type="entry name" value="SBT"/>
</dbReference>
<comment type="caution">
    <text evidence="3">The sequence shown here is derived from an EMBL/GenBank/DDBJ whole genome shotgun (WGS) entry which is preliminary data.</text>
</comment>
<dbReference type="InterPro" id="IPR036852">
    <property type="entry name" value="Peptidase_S8/S53_dom_sf"/>
</dbReference>
<keyword evidence="4" id="KW-1185">Reference proteome</keyword>
<dbReference type="PANTHER" id="PTHR10795">
    <property type="entry name" value="PROPROTEIN CONVERTASE SUBTILISIN/KEXIN"/>
    <property type="match status" value="1"/>
</dbReference>
<proteinExistence type="inferred from homology"/>
<feature type="non-terminal residue" evidence="3">
    <location>
        <position position="97"/>
    </location>
</feature>
<keyword evidence="2" id="KW-0732">Signal</keyword>
<evidence type="ECO:0000313" key="3">
    <source>
        <dbReference type="EMBL" id="MCE3216831.1"/>
    </source>
</evidence>
<reference evidence="3 4" key="1">
    <citation type="journal article" date="2021" name="BMC Genomics">
        <title>Datura genome reveals duplications of psychoactive alkaloid biosynthetic genes and high mutation rate following tissue culture.</title>
        <authorList>
            <person name="Rajewski A."/>
            <person name="Carter-House D."/>
            <person name="Stajich J."/>
            <person name="Litt A."/>
        </authorList>
    </citation>
    <scope>NUCLEOTIDE SEQUENCE [LARGE SCALE GENOMIC DNA]</scope>
    <source>
        <strain evidence="3">AR-01</strain>
    </source>
</reference>
<dbReference type="EMBL" id="JACEIK010014350">
    <property type="protein sequence ID" value="MCE3216831.1"/>
    <property type="molecule type" value="Genomic_DNA"/>
</dbReference>
<comment type="similarity">
    <text evidence="1">Belongs to the peptidase S8 family.</text>
</comment>
<protein>
    <submittedName>
        <fullName evidence="3">Subtilisin-like protease sbt3</fullName>
    </submittedName>
</protein>